<feature type="non-terminal residue" evidence="2">
    <location>
        <position position="73"/>
    </location>
</feature>
<feature type="region of interest" description="Disordered" evidence="1">
    <location>
        <begin position="39"/>
        <end position="73"/>
    </location>
</feature>
<feature type="compositionally biased region" description="Low complexity" evidence="1">
    <location>
        <begin position="10"/>
        <end position="23"/>
    </location>
</feature>
<reference evidence="2" key="1">
    <citation type="submission" date="2018-05" db="EMBL/GenBank/DDBJ databases">
        <authorList>
            <person name="Lanie J.A."/>
            <person name="Ng W.-L."/>
            <person name="Kazmierczak K.M."/>
            <person name="Andrzejewski T.M."/>
            <person name="Davidsen T.M."/>
            <person name="Wayne K.J."/>
            <person name="Tettelin H."/>
            <person name="Glass J.I."/>
            <person name="Rusch D."/>
            <person name="Podicherti R."/>
            <person name="Tsui H.-C.T."/>
            <person name="Winkler M.E."/>
        </authorList>
    </citation>
    <scope>NUCLEOTIDE SEQUENCE</scope>
</reference>
<dbReference type="AlphaFoldDB" id="A0A382N461"/>
<sequence>GRLPAGSSLPSTRTGSSRCSSGPGWQACRPRVSAWPAVTGSRSRACSTSGSTRSRRRSPTGCPRRSVPAPPAV</sequence>
<evidence type="ECO:0000313" key="2">
    <source>
        <dbReference type="EMBL" id="SVC54977.1"/>
    </source>
</evidence>
<dbReference type="EMBL" id="UINC01097348">
    <property type="protein sequence ID" value="SVC54977.1"/>
    <property type="molecule type" value="Genomic_DNA"/>
</dbReference>
<protein>
    <submittedName>
        <fullName evidence="2">Uncharacterized protein</fullName>
    </submittedName>
</protein>
<gene>
    <name evidence="2" type="ORF">METZ01_LOCUS307831</name>
</gene>
<evidence type="ECO:0000256" key="1">
    <source>
        <dbReference type="SAM" id="MobiDB-lite"/>
    </source>
</evidence>
<feature type="compositionally biased region" description="Low complexity" evidence="1">
    <location>
        <begin position="39"/>
        <end position="52"/>
    </location>
</feature>
<proteinExistence type="predicted"/>
<feature type="region of interest" description="Disordered" evidence="1">
    <location>
        <begin position="1"/>
        <end position="27"/>
    </location>
</feature>
<organism evidence="2">
    <name type="scientific">marine metagenome</name>
    <dbReference type="NCBI Taxonomy" id="408172"/>
    <lineage>
        <taxon>unclassified sequences</taxon>
        <taxon>metagenomes</taxon>
        <taxon>ecological metagenomes</taxon>
    </lineage>
</organism>
<accession>A0A382N461</accession>
<name>A0A382N461_9ZZZZ</name>
<feature type="non-terminal residue" evidence="2">
    <location>
        <position position="1"/>
    </location>
</feature>